<evidence type="ECO:0000313" key="3">
    <source>
        <dbReference type="Proteomes" id="UP000242188"/>
    </source>
</evidence>
<dbReference type="CDD" id="cd19359">
    <property type="entry name" value="TenA_C_Bt3146-like"/>
    <property type="match status" value="1"/>
</dbReference>
<gene>
    <name evidence="2" type="ORF">KP79_PYT15145</name>
</gene>
<dbReference type="PANTHER" id="PTHR43198">
    <property type="entry name" value="BIFUNCTIONAL TH2 PROTEIN"/>
    <property type="match status" value="1"/>
</dbReference>
<organism evidence="2 3">
    <name type="scientific">Mizuhopecten yessoensis</name>
    <name type="common">Japanese scallop</name>
    <name type="synonym">Patinopecten yessoensis</name>
    <dbReference type="NCBI Taxonomy" id="6573"/>
    <lineage>
        <taxon>Eukaryota</taxon>
        <taxon>Metazoa</taxon>
        <taxon>Spiralia</taxon>
        <taxon>Lophotrochozoa</taxon>
        <taxon>Mollusca</taxon>
        <taxon>Bivalvia</taxon>
        <taxon>Autobranchia</taxon>
        <taxon>Pteriomorphia</taxon>
        <taxon>Pectinida</taxon>
        <taxon>Pectinoidea</taxon>
        <taxon>Pectinidae</taxon>
        <taxon>Mizuhopecten</taxon>
    </lineage>
</organism>
<dbReference type="Pfam" id="PF03070">
    <property type="entry name" value="TENA_THI-4"/>
    <property type="match status" value="1"/>
</dbReference>
<dbReference type="PANTHER" id="PTHR43198:SF2">
    <property type="entry name" value="SI:CH1073-67J19.1-RELATED"/>
    <property type="match status" value="1"/>
</dbReference>
<accession>A0A210PRC2</accession>
<dbReference type="OrthoDB" id="6062485at2759"/>
<protein>
    <submittedName>
        <fullName evidence="2">Thiamine biosynthesis multifunctional protein ThiED</fullName>
    </submittedName>
</protein>
<dbReference type="InterPro" id="IPR050967">
    <property type="entry name" value="Thiamine_Salvage_TenA"/>
</dbReference>
<dbReference type="AlphaFoldDB" id="A0A210PRC2"/>
<dbReference type="SUPFAM" id="SSF48613">
    <property type="entry name" value="Heme oxygenase-like"/>
    <property type="match status" value="1"/>
</dbReference>
<dbReference type="GO" id="GO:0006772">
    <property type="term" value="P:thiamine metabolic process"/>
    <property type="evidence" value="ECO:0007669"/>
    <property type="project" value="UniProtKB-ARBA"/>
</dbReference>
<feature type="domain" description="Thiaminase-2/PQQC" evidence="1">
    <location>
        <begin position="51"/>
        <end position="243"/>
    </location>
</feature>
<reference evidence="2 3" key="1">
    <citation type="journal article" date="2017" name="Nat. Ecol. Evol.">
        <title>Scallop genome provides insights into evolution of bilaterian karyotype and development.</title>
        <authorList>
            <person name="Wang S."/>
            <person name="Zhang J."/>
            <person name="Jiao W."/>
            <person name="Li J."/>
            <person name="Xun X."/>
            <person name="Sun Y."/>
            <person name="Guo X."/>
            <person name="Huan P."/>
            <person name="Dong B."/>
            <person name="Zhang L."/>
            <person name="Hu X."/>
            <person name="Sun X."/>
            <person name="Wang J."/>
            <person name="Zhao C."/>
            <person name="Wang Y."/>
            <person name="Wang D."/>
            <person name="Huang X."/>
            <person name="Wang R."/>
            <person name="Lv J."/>
            <person name="Li Y."/>
            <person name="Zhang Z."/>
            <person name="Liu B."/>
            <person name="Lu W."/>
            <person name="Hui Y."/>
            <person name="Liang J."/>
            <person name="Zhou Z."/>
            <person name="Hou R."/>
            <person name="Li X."/>
            <person name="Liu Y."/>
            <person name="Li H."/>
            <person name="Ning X."/>
            <person name="Lin Y."/>
            <person name="Zhao L."/>
            <person name="Xing Q."/>
            <person name="Dou J."/>
            <person name="Li Y."/>
            <person name="Mao J."/>
            <person name="Guo H."/>
            <person name="Dou H."/>
            <person name="Li T."/>
            <person name="Mu C."/>
            <person name="Jiang W."/>
            <person name="Fu Q."/>
            <person name="Fu X."/>
            <person name="Miao Y."/>
            <person name="Liu J."/>
            <person name="Yu Q."/>
            <person name="Li R."/>
            <person name="Liao H."/>
            <person name="Li X."/>
            <person name="Kong Y."/>
            <person name="Jiang Z."/>
            <person name="Chourrout D."/>
            <person name="Li R."/>
            <person name="Bao Z."/>
        </authorList>
    </citation>
    <scope>NUCLEOTIDE SEQUENCE [LARGE SCALE GENOMIC DNA]</scope>
    <source>
        <strain evidence="2 3">PY_sf001</strain>
    </source>
</reference>
<proteinExistence type="predicted"/>
<comment type="caution">
    <text evidence="2">The sequence shown here is derived from an EMBL/GenBank/DDBJ whole genome shotgun (WGS) entry which is preliminary data.</text>
</comment>
<evidence type="ECO:0000313" key="2">
    <source>
        <dbReference type="EMBL" id="OWF39039.1"/>
    </source>
</evidence>
<dbReference type="InterPro" id="IPR004305">
    <property type="entry name" value="Thiaminase-2/PQQC"/>
</dbReference>
<evidence type="ECO:0000259" key="1">
    <source>
        <dbReference type="Pfam" id="PF03070"/>
    </source>
</evidence>
<name>A0A210PRC2_MIZYE</name>
<dbReference type="Gene3D" id="1.20.910.10">
    <property type="entry name" value="Heme oxygenase-like"/>
    <property type="match status" value="1"/>
</dbReference>
<dbReference type="GO" id="GO:0005829">
    <property type="term" value="C:cytosol"/>
    <property type="evidence" value="ECO:0007669"/>
    <property type="project" value="TreeGrafter"/>
</dbReference>
<sequence length="247" mass="28153">MVLRHLRLATNVHGLHKPVTKSTAVVIAVCLLLLVVPKTDAESLSEYLWNQTESIRNNALSTYFVQGIGNGTLNPTAFGSYMIQDSVYIYNAKRSIDSAVYRAPEGKLKEFLRGKSASFERYYHALFKKWHIKDPADIKVCAACQSYADYEHQIAATEDTIYMIVAMLPCYKLWPWLGQQLQSANHGVYDDWFNSNFDPQYEGYKALDALVDAADVKQTISRNKALEVYTRCMLGEYEFFDSVQETQ</sequence>
<dbReference type="Proteomes" id="UP000242188">
    <property type="component" value="Unassembled WGS sequence"/>
</dbReference>
<keyword evidence="3" id="KW-1185">Reference proteome</keyword>
<dbReference type="EMBL" id="NEDP02005548">
    <property type="protein sequence ID" value="OWF39039.1"/>
    <property type="molecule type" value="Genomic_DNA"/>
</dbReference>
<dbReference type="InterPro" id="IPR016084">
    <property type="entry name" value="Haem_Oase-like_multi-hlx"/>
</dbReference>